<dbReference type="GO" id="GO:0043139">
    <property type="term" value="F:5'-3' DNA helicase activity"/>
    <property type="evidence" value="ECO:0007669"/>
    <property type="project" value="UniProtKB-EC"/>
</dbReference>
<sequence length="1418" mass="163017">MPKERTFSTSDAISRESEKLNGAMLNYSTYDKKLVNPHGLYMPLPIPSEPWVDISMHFILGLPRTKKGHDSIFVIVDRFSKMAHFIAYHKTDNAPYIANLFFKEVVHLHGDDFDLKTNSSQGEGTDEEPPRPQVVTSRGSSEDDLRAPSVSLGPMIRARARKMRENLQTSIYQTNDYSTSFQLQHPSTAAPILHDHDELHNDSPTTEVPITPTSSANGPDDSSSEEFVPATQDIVPTNTVGAEQIDTGHVTHRDIVLVIQDGNLKRISEKHPSYMPLQYPLLFPYGIDGWHCAIRFSPSAIRKREFVSMREFYAYRIQFRQNEGYTLLKGAKLFQQFIVDCYAAIEHYRLNFMKTHQSLLRADVYQGLEDAVLAGDTDASAVGRRFVLPSLFSGGSRNMVQHFQDAMAIYRTIGNPDLFITFTCNPSWPEIKQELTRILEQKVEDRPDITARVFRIRQKKLMNVLKNTQLFGKVLADISVIEFQKRGLPHTHITLTLAPDDKPLTTEQIDDIICAEIPDKNADPLAYDTVIRCMLHGPCGNAYPNAPCMVNGKCSKHYPKKFCSETTIDEDGFVSYRRRDDPNKRVTINGFTFDNRWVVSCNRDLIVMFDGHINVTKVARLEITKYLYKYMSKGVDRANVQIENNVVLANESGHRRYRSVDEIKQYLDCRYLSPIESCWKIFDFKMQRQYPSVIRFQYHLPNHQFIIFNDDNYLYDVLDRDHIHDTMLTKWFEINQSHIPARNLTFVEFPSKWTWKYNKRQWESRLQGKCIERLPYAHPHSGERYYLRMLLNKIRGAQSFEHLRTIDGVVHPTFKAACATLSLLDDDNEWNEALAEASSWASARKLRSMYCTILMHSEVTNSYDIWQRHWKSMTDDLQYHIRRDMGNSQIRIDDGELQNLGLIELELILNKNGRSLRDFPPMPLPSFENAQFSMNRLIREELNYDFTSEQQLFNNLYAGLNEDQLKAYDLIVESYTRNHGGLFFVYGSGGMGIAAILLPGGRTAHSHFKIPINLDESSSCSINKNSDLAKLIRETSLIIWDETPMAHRHGFEAVDRTLKDILKLSENDYEDRIFEEKLVVLGGNFRQTLPIVSKGRREATVSATIKESMIWDHCRVLHLKINMRVMNLRLPENMRQQLTDFANWLLSVGEGKVSAISLTEFGELNWIRMPSQFLIKNDSQSLMWLIDSVYPNLRNSYKNSTYLKERAILAPKNGDVDKLNDKMLSMLPGQSRTYMSNDTFCNTEGDIVKNMNPPEMLHSLNFPGLPNHFLELKEGTPIILLRNLNQSEGLCNGTRLVVTRMGDKVLEPEVITGSNIGDLILIPRISLTPQSARTPFPIKRRQFPMKVAFAMTINKSQGQTLKNVGVYLPEPVFSHGQLYVALSHATLPVGLKIFIVNIDNDPWDYTKNIMYREIFYSL</sequence>
<dbReference type="SUPFAM" id="SSF53098">
    <property type="entry name" value="Ribonuclease H-like"/>
    <property type="match status" value="1"/>
</dbReference>
<dbReference type="Pfam" id="PF05970">
    <property type="entry name" value="PIF1"/>
    <property type="match status" value="1"/>
</dbReference>
<dbReference type="GO" id="GO:0006281">
    <property type="term" value="P:DNA repair"/>
    <property type="evidence" value="ECO:0007669"/>
    <property type="project" value="UniProtKB-KW"/>
</dbReference>
<comment type="catalytic activity">
    <reaction evidence="1">
        <text>ATP + H2O = ADP + phosphate + H(+)</text>
        <dbReference type="Rhea" id="RHEA:13065"/>
        <dbReference type="ChEBI" id="CHEBI:15377"/>
        <dbReference type="ChEBI" id="CHEBI:15378"/>
        <dbReference type="ChEBI" id="CHEBI:30616"/>
        <dbReference type="ChEBI" id="CHEBI:43474"/>
        <dbReference type="ChEBI" id="CHEBI:456216"/>
        <dbReference type="EC" id="5.6.2.3"/>
    </reaction>
</comment>
<evidence type="ECO:0000313" key="7">
    <source>
        <dbReference type="RefSeq" id="XP_027096038.2"/>
    </source>
</evidence>
<evidence type="ECO:0000313" key="6">
    <source>
        <dbReference type="Proteomes" id="UP001652660"/>
    </source>
</evidence>
<reference evidence="6" key="1">
    <citation type="journal article" date="2025" name="Foods">
        <title>Unveiling the Microbial Signatures of Arabica Coffee Cherries: Insights into Ripeness Specific Diversity, Functional Traits, and Implications for Quality and Safety.</title>
        <authorList>
            <consortium name="RefSeq"/>
            <person name="Tenea G.N."/>
            <person name="Cifuentes V."/>
            <person name="Reyes P."/>
            <person name="Cevallos-Vallejos M."/>
        </authorList>
    </citation>
    <scope>NUCLEOTIDE SEQUENCE [LARGE SCALE GENOMIC DNA]</scope>
</reference>
<gene>
    <name evidence="7" type="primary">LOC113715934</name>
</gene>
<dbReference type="CDD" id="cd18809">
    <property type="entry name" value="SF1_C_RecD"/>
    <property type="match status" value="1"/>
</dbReference>
<dbReference type="InterPro" id="IPR025476">
    <property type="entry name" value="Helitron_helicase-like"/>
</dbReference>
<protein>
    <recommendedName>
        <fullName evidence="1">ATP-dependent DNA helicase</fullName>
        <ecNumber evidence="1">5.6.2.3</ecNumber>
    </recommendedName>
</protein>
<dbReference type="GO" id="GO:0003676">
    <property type="term" value="F:nucleic acid binding"/>
    <property type="evidence" value="ECO:0007669"/>
    <property type="project" value="InterPro"/>
</dbReference>
<evidence type="ECO:0000256" key="1">
    <source>
        <dbReference type="RuleBase" id="RU363044"/>
    </source>
</evidence>
<evidence type="ECO:0000259" key="5">
    <source>
        <dbReference type="Pfam" id="PF21530"/>
    </source>
</evidence>
<dbReference type="Proteomes" id="UP001652660">
    <property type="component" value="Chromosome 11c"/>
</dbReference>
<keyword evidence="6" id="KW-1185">Reference proteome</keyword>
<feature type="domain" description="Helitron helicase-like" evidence="4">
    <location>
        <begin position="312"/>
        <end position="493"/>
    </location>
</feature>
<accession>A0A6P6UZM5</accession>
<feature type="region of interest" description="Disordered" evidence="2">
    <location>
        <begin position="114"/>
        <end position="155"/>
    </location>
</feature>
<proteinExistence type="inferred from homology"/>
<dbReference type="InterPro" id="IPR027417">
    <property type="entry name" value="P-loop_NTPase"/>
</dbReference>
<dbReference type="InterPro" id="IPR010285">
    <property type="entry name" value="DNA_helicase_pif1-like_DEAD"/>
</dbReference>
<dbReference type="InterPro" id="IPR036397">
    <property type="entry name" value="RNaseH_sf"/>
</dbReference>
<dbReference type="Gene3D" id="3.30.420.10">
    <property type="entry name" value="Ribonuclease H-like superfamily/Ribonuclease H"/>
    <property type="match status" value="1"/>
</dbReference>
<dbReference type="GeneID" id="113715934"/>
<dbReference type="OrthoDB" id="1934728at2759"/>
<keyword evidence="1" id="KW-0067">ATP-binding</keyword>
<comment type="similarity">
    <text evidence="1">Belongs to the helicase family.</text>
</comment>
<feature type="domain" description="DNA helicase Pif1-like DEAD-box helicase" evidence="3">
    <location>
        <begin position="992"/>
        <end position="1155"/>
    </location>
</feature>
<keyword evidence="1" id="KW-0547">Nucleotide-binding</keyword>
<organism evidence="6 7">
    <name type="scientific">Coffea arabica</name>
    <name type="common">Arabian coffee</name>
    <dbReference type="NCBI Taxonomy" id="13443"/>
    <lineage>
        <taxon>Eukaryota</taxon>
        <taxon>Viridiplantae</taxon>
        <taxon>Streptophyta</taxon>
        <taxon>Embryophyta</taxon>
        <taxon>Tracheophyta</taxon>
        <taxon>Spermatophyta</taxon>
        <taxon>Magnoliopsida</taxon>
        <taxon>eudicotyledons</taxon>
        <taxon>Gunneridae</taxon>
        <taxon>Pentapetalae</taxon>
        <taxon>asterids</taxon>
        <taxon>lamiids</taxon>
        <taxon>Gentianales</taxon>
        <taxon>Rubiaceae</taxon>
        <taxon>Ixoroideae</taxon>
        <taxon>Gardenieae complex</taxon>
        <taxon>Bertiereae - Coffeeae clade</taxon>
        <taxon>Coffeeae</taxon>
        <taxon>Coffea</taxon>
    </lineage>
</organism>
<dbReference type="Pfam" id="PF21530">
    <property type="entry name" value="Pif1_2B_dom"/>
    <property type="match status" value="1"/>
</dbReference>
<dbReference type="Pfam" id="PF14214">
    <property type="entry name" value="Helitron_like_N"/>
    <property type="match status" value="1"/>
</dbReference>
<feature type="compositionally biased region" description="Polar residues" evidence="2">
    <location>
        <begin position="202"/>
        <end position="221"/>
    </location>
</feature>
<dbReference type="RefSeq" id="XP_027096038.2">
    <property type="nucleotide sequence ID" value="XM_027240237.2"/>
</dbReference>
<keyword evidence="1" id="KW-0227">DNA damage</keyword>
<evidence type="ECO:0000256" key="2">
    <source>
        <dbReference type="SAM" id="MobiDB-lite"/>
    </source>
</evidence>
<keyword evidence="1" id="KW-0234">DNA repair</keyword>
<dbReference type="GO" id="GO:0006310">
    <property type="term" value="P:DNA recombination"/>
    <property type="evidence" value="ECO:0007669"/>
    <property type="project" value="UniProtKB-KW"/>
</dbReference>
<keyword evidence="1" id="KW-0378">Hydrolase</keyword>
<evidence type="ECO:0000259" key="4">
    <source>
        <dbReference type="Pfam" id="PF14214"/>
    </source>
</evidence>
<feature type="region of interest" description="Disordered" evidence="2">
    <location>
        <begin position="194"/>
        <end position="227"/>
    </location>
</feature>
<dbReference type="Gene3D" id="3.40.50.300">
    <property type="entry name" value="P-loop containing nucleotide triphosphate hydrolases"/>
    <property type="match status" value="1"/>
</dbReference>
<evidence type="ECO:0000259" key="3">
    <source>
        <dbReference type="Pfam" id="PF05970"/>
    </source>
</evidence>
<dbReference type="PANTHER" id="PTHR10492">
    <property type="match status" value="1"/>
</dbReference>
<dbReference type="GO" id="GO:0016787">
    <property type="term" value="F:hydrolase activity"/>
    <property type="evidence" value="ECO:0007669"/>
    <property type="project" value="UniProtKB-KW"/>
</dbReference>
<name>A0A6P6UZM5_COFAR</name>
<dbReference type="PANTHER" id="PTHR10492:SF57">
    <property type="entry name" value="ATP-DEPENDENT DNA HELICASE"/>
    <property type="match status" value="1"/>
</dbReference>
<dbReference type="GO" id="GO:0005524">
    <property type="term" value="F:ATP binding"/>
    <property type="evidence" value="ECO:0007669"/>
    <property type="project" value="UniProtKB-KW"/>
</dbReference>
<dbReference type="GO" id="GO:0000723">
    <property type="term" value="P:telomere maintenance"/>
    <property type="evidence" value="ECO:0007669"/>
    <property type="project" value="InterPro"/>
</dbReference>
<reference evidence="7" key="2">
    <citation type="submission" date="2025-08" db="UniProtKB">
        <authorList>
            <consortium name="RefSeq"/>
        </authorList>
    </citation>
    <scope>IDENTIFICATION</scope>
    <source>
        <tissue evidence="7">Leaves</tissue>
    </source>
</reference>
<keyword evidence="1" id="KW-0233">DNA recombination</keyword>
<keyword evidence="1" id="KW-0347">Helicase</keyword>
<feature type="domain" description="DNA helicase Pif1-like 2B" evidence="5">
    <location>
        <begin position="1255"/>
        <end position="1300"/>
    </location>
</feature>
<comment type="cofactor">
    <cofactor evidence="1">
        <name>Mg(2+)</name>
        <dbReference type="ChEBI" id="CHEBI:18420"/>
    </cofactor>
</comment>
<dbReference type="EC" id="5.6.2.3" evidence="1"/>
<dbReference type="InterPro" id="IPR049163">
    <property type="entry name" value="Pif1-like_2B_dom"/>
</dbReference>
<dbReference type="InterPro" id="IPR012337">
    <property type="entry name" value="RNaseH-like_sf"/>
</dbReference>
<dbReference type="SUPFAM" id="SSF52540">
    <property type="entry name" value="P-loop containing nucleoside triphosphate hydrolases"/>
    <property type="match status" value="2"/>
</dbReference>